<accession>A0A2A4GDL1</accession>
<dbReference type="Proteomes" id="UP000219559">
    <property type="component" value="Unassembled WGS sequence"/>
</dbReference>
<protein>
    <submittedName>
        <fullName evidence="1">Uncharacterized protein</fullName>
    </submittedName>
</protein>
<dbReference type="OrthoDB" id="1187902at2"/>
<sequence length="728" mass="83265">MKYLLLFILLTTSLSCTDEKIYLDENGKETSRENALYYRNKPVWQKGVYIMDDYYLSGEKHFKGQTLDSLGIQLDGDATWYLKTGKINRKENYKNGILAGRYLPKSEAEGSEDSGWEEKDLVLVATALPQDATPDKQRPNTEHSIAFKEVMAQLQTKDLPLVETTNFDSFIEAEDYDAIDTEAGIDLKLFQLDQIYPDFYGENRNYRIISAYRLVFSDAFYAVVITVKKSEHEMESLLIHYDLEGHRMEHTQVAYDEIAEGMSRSMARINTSGLTVHQVFWDDLRKIQEIEYEIGSNGEMNQVDKKQLHEDIANYKLIDRSLQELNLDWILFKTNLIAVQKLSSWPEEALIVLPRIKQEDAQYLEIKPQLVLVNTEKAKVTHTFYEKAAEAPFWASDAVRLDLISIDVVPYPISDQTNAYGIRARYTGSSRVNPYQQETLSLFVKSGDVLKRILHDYEVVDAGGEWDGECAGEFHETKKTISPSQNPSHGYLDLVVHHTQTQTKNFLDGNDDCDSQDQVSTRTSLLSFNGTNYEETKGSAVVVQDGEKEAFSKFHPPKLEDFTLETYSVKDAHQLGDLKIISGYYQSAEQDETDWGDCLVVLDAQDKMIFKSKGAGDVYLYEPHFFRNPNDGKTLIICQLAFEYAFGGDVFMLENGAISPLGNLNVEGYDEDQYLTDIVRIHQNGEQIEFSFEAEKLVWDRGGEGEKTMPNDNLKYIYKDQVLKLVRQ</sequence>
<evidence type="ECO:0000313" key="1">
    <source>
        <dbReference type="EMBL" id="PCE66066.1"/>
    </source>
</evidence>
<evidence type="ECO:0000313" key="2">
    <source>
        <dbReference type="Proteomes" id="UP000219559"/>
    </source>
</evidence>
<proteinExistence type="predicted"/>
<dbReference type="PROSITE" id="PS51257">
    <property type="entry name" value="PROKAR_LIPOPROTEIN"/>
    <property type="match status" value="1"/>
</dbReference>
<gene>
    <name evidence="1" type="ORF">B7P33_01830</name>
</gene>
<comment type="caution">
    <text evidence="1">The sequence shown here is derived from an EMBL/GenBank/DDBJ whole genome shotgun (WGS) entry which is preliminary data.</text>
</comment>
<dbReference type="EMBL" id="NBWU01000001">
    <property type="protein sequence ID" value="PCE66066.1"/>
    <property type="molecule type" value="Genomic_DNA"/>
</dbReference>
<dbReference type="RefSeq" id="WP_141402423.1">
    <property type="nucleotide sequence ID" value="NZ_NBWU01000001.1"/>
</dbReference>
<reference evidence="1 2" key="1">
    <citation type="submission" date="2017-04" db="EMBL/GenBank/DDBJ databases">
        <title>A new member of the family Flavobacteriaceae isolated from ascidians.</title>
        <authorList>
            <person name="Chen L."/>
        </authorList>
    </citation>
    <scope>NUCLEOTIDE SEQUENCE [LARGE SCALE GENOMIC DNA]</scope>
    <source>
        <strain evidence="1 2">HQA918</strain>
    </source>
</reference>
<name>A0A2A4GDL1_9FLAO</name>
<keyword evidence="2" id="KW-1185">Reference proteome</keyword>
<dbReference type="AlphaFoldDB" id="A0A2A4GDL1"/>
<organism evidence="1 2">
    <name type="scientific">Sediminicola luteus</name>
    <dbReference type="NCBI Taxonomy" id="319238"/>
    <lineage>
        <taxon>Bacteria</taxon>
        <taxon>Pseudomonadati</taxon>
        <taxon>Bacteroidota</taxon>
        <taxon>Flavobacteriia</taxon>
        <taxon>Flavobacteriales</taxon>
        <taxon>Flavobacteriaceae</taxon>
        <taxon>Sediminicola</taxon>
    </lineage>
</organism>